<keyword evidence="4 11" id="KW-0235">DNA replication</keyword>
<keyword evidence="6 11" id="KW-0547">Nucleotide-binding</keyword>
<comment type="catalytic activity">
    <reaction evidence="10 11">
        <text>DNA(n) + a 2'-deoxyribonucleoside 5'-triphosphate = DNA(n+1) + diphosphate</text>
        <dbReference type="Rhea" id="RHEA:22508"/>
        <dbReference type="Rhea" id="RHEA-COMP:17339"/>
        <dbReference type="Rhea" id="RHEA-COMP:17340"/>
        <dbReference type="ChEBI" id="CHEBI:33019"/>
        <dbReference type="ChEBI" id="CHEBI:61560"/>
        <dbReference type="ChEBI" id="CHEBI:173112"/>
        <dbReference type="EC" id="2.7.7.7"/>
    </reaction>
</comment>
<dbReference type="PRINTS" id="PR00300">
    <property type="entry name" value="CLPPROTEASEA"/>
</dbReference>
<dbReference type="Gene3D" id="3.40.50.300">
    <property type="entry name" value="P-loop containing nucleotide triphosphate hydrolases"/>
    <property type="match status" value="1"/>
</dbReference>
<comment type="subunit">
    <text evidence="11">DNA polymerase III contains a core (composed of alpha, epsilon and theta chains) that associates with a tau subunit. This core dimerizes to form the POLIII' complex. PolIII' associates with the gamma complex (composed of gamma, delta, delta', psi and chi chains) and with the beta chain to form the complete DNA polymerase III complex.</text>
</comment>
<dbReference type="InterPro" id="IPR045085">
    <property type="entry name" value="HLD_clamp_pol_III_gamma_tau"/>
</dbReference>
<comment type="similarity">
    <text evidence="1 11">Belongs to the DnaX/STICHEL family.</text>
</comment>
<dbReference type="GO" id="GO:0009360">
    <property type="term" value="C:DNA polymerase III complex"/>
    <property type="evidence" value="ECO:0007669"/>
    <property type="project" value="InterPro"/>
</dbReference>
<dbReference type="InterPro" id="IPR050238">
    <property type="entry name" value="DNA_Rep/Repair_Clamp_Loader"/>
</dbReference>
<dbReference type="FunFam" id="3.40.50.300:FF:000014">
    <property type="entry name" value="DNA polymerase III subunit gamma/tau"/>
    <property type="match status" value="1"/>
</dbReference>
<dbReference type="Pfam" id="PF22608">
    <property type="entry name" value="DNAX_ATPase_lid"/>
    <property type="match status" value="1"/>
</dbReference>
<keyword evidence="5" id="KW-0479">Metal-binding</keyword>
<dbReference type="GO" id="GO:0005524">
    <property type="term" value="F:ATP binding"/>
    <property type="evidence" value="ECO:0007669"/>
    <property type="project" value="UniProtKB-KW"/>
</dbReference>
<comment type="function">
    <text evidence="11">DNA polymerase III is a complex, multichain enzyme responsible for most of the replicative synthesis in bacteria. This DNA polymerase also exhibits 3' to 5' exonuclease activity.</text>
</comment>
<reference evidence="13" key="1">
    <citation type="submission" date="2020-10" db="EMBL/GenBank/DDBJ databases">
        <authorList>
            <person name="Gilroy R."/>
        </authorList>
    </citation>
    <scope>NUCLEOTIDE SEQUENCE</scope>
    <source>
        <strain evidence="13">CHK197-8231</strain>
    </source>
</reference>
<keyword evidence="7" id="KW-0862">Zinc</keyword>
<evidence type="ECO:0000256" key="3">
    <source>
        <dbReference type="ARBA" id="ARBA00022695"/>
    </source>
</evidence>
<dbReference type="InterPro" id="IPR012763">
    <property type="entry name" value="DNA_pol_III_sug/sutau_N"/>
</dbReference>
<evidence type="ECO:0000256" key="1">
    <source>
        <dbReference type="ARBA" id="ARBA00006360"/>
    </source>
</evidence>
<dbReference type="PANTHER" id="PTHR11669:SF0">
    <property type="entry name" value="PROTEIN STICHEL-LIKE 2"/>
    <property type="match status" value="1"/>
</dbReference>
<dbReference type="CDD" id="cd00009">
    <property type="entry name" value="AAA"/>
    <property type="match status" value="1"/>
</dbReference>
<sequence length="579" mass="66830">MYQALYRKYRPKTFSDVVGQEMIVKTLQNEIKNGHINHAYLFAGPRGTGKTSIAKILAKVLNCENLKDGNPCDKCVSCTQINNKQTTDIIEIDAASNNGVDEIREIRNKVNLVPSTSKYKVYIIDEVHMLTVGAFNALLKTLEEPPAHIIFILATTDPHKIPATILSRCQRFDFKKISVKKSAERLKNICKIEKIDIDDECLDEIARLADGGMRDALSMLDQVIAYSDGKISLDDIHEINGTVSQYQLEKFVAHICHKDLLESLKQLDLYNETGKNFVKITEELITFFRNMLLCKIVPNYFNEKENIEIYQNISQEINQTNLITMIDILQETLNKLKNTNNPKLVLELSLMKMMNITNVLNEQGNLKEQQILKKTDDHNLKNNIVLEEKKVELVPSKESTQEEPPVLDQKEEKINPENNQKLSIDETKLNLWKKRRVDNTLAGFNKKLLLELRTMIDDLQSLLINPDYSEYISTLLDGQLKAVGNDYMIFVYDDPTLANMFNINVSIMEEMIETEFQEHYRLVAVDMSEWEKIKIDFNQKRKHYEYAEETISIHDLFQNDTEAKQDGMENLFGNIVEYQ</sequence>
<dbReference type="InterPro" id="IPR008921">
    <property type="entry name" value="DNA_pol3_clamp-load_cplx_C"/>
</dbReference>
<dbReference type="AlphaFoldDB" id="A0A9D1L4N2"/>
<dbReference type="GO" id="GO:0003887">
    <property type="term" value="F:DNA-directed DNA polymerase activity"/>
    <property type="evidence" value="ECO:0007669"/>
    <property type="project" value="UniProtKB-KW"/>
</dbReference>
<evidence type="ECO:0000256" key="5">
    <source>
        <dbReference type="ARBA" id="ARBA00022723"/>
    </source>
</evidence>
<keyword evidence="3 11" id="KW-0548">Nucleotidyltransferase</keyword>
<dbReference type="Gene3D" id="1.20.272.10">
    <property type="match status" value="1"/>
</dbReference>
<evidence type="ECO:0000259" key="12">
    <source>
        <dbReference type="SMART" id="SM00382"/>
    </source>
</evidence>
<dbReference type="GO" id="GO:0003677">
    <property type="term" value="F:DNA binding"/>
    <property type="evidence" value="ECO:0007669"/>
    <property type="project" value="InterPro"/>
</dbReference>
<evidence type="ECO:0000256" key="9">
    <source>
        <dbReference type="ARBA" id="ARBA00022932"/>
    </source>
</evidence>
<dbReference type="FunFam" id="1.10.8.60:FF:000013">
    <property type="entry name" value="DNA polymerase III subunit gamma/tau"/>
    <property type="match status" value="1"/>
</dbReference>
<dbReference type="Proteomes" id="UP000824087">
    <property type="component" value="Unassembled WGS sequence"/>
</dbReference>
<reference evidence="13" key="2">
    <citation type="journal article" date="2021" name="PeerJ">
        <title>Extensive microbial diversity within the chicken gut microbiome revealed by metagenomics and culture.</title>
        <authorList>
            <person name="Gilroy R."/>
            <person name="Ravi A."/>
            <person name="Getino M."/>
            <person name="Pursley I."/>
            <person name="Horton D.L."/>
            <person name="Alikhan N.F."/>
            <person name="Baker D."/>
            <person name="Gharbi K."/>
            <person name="Hall N."/>
            <person name="Watson M."/>
            <person name="Adriaenssens E.M."/>
            <person name="Foster-Nyarko E."/>
            <person name="Jarju S."/>
            <person name="Secka A."/>
            <person name="Antonio M."/>
            <person name="Oren A."/>
            <person name="Chaudhuri R.R."/>
            <person name="La Ragione R."/>
            <person name="Hildebrand F."/>
            <person name="Pallen M.J."/>
        </authorList>
    </citation>
    <scope>NUCLEOTIDE SEQUENCE</scope>
    <source>
        <strain evidence="13">CHK197-8231</strain>
    </source>
</reference>
<keyword evidence="8 11" id="KW-0067">ATP-binding</keyword>
<dbReference type="EMBL" id="DVML01000034">
    <property type="protein sequence ID" value="HIU23153.1"/>
    <property type="molecule type" value="Genomic_DNA"/>
</dbReference>
<dbReference type="PANTHER" id="PTHR11669">
    <property type="entry name" value="REPLICATION FACTOR C / DNA POLYMERASE III GAMMA-TAU SUBUNIT"/>
    <property type="match status" value="1"/>
</dbReference>
<keyword evidence="9 11" id="KW-0239">DNA-directed DNA polymerase</keyword>
<dbReference type="SMART" id="SM00382">
    <property type="entry name" value="AAA"/>
    <property type="match status" value="1"/>
</dbReference>
<proteinExistence type="inferred from homology"/>
<name>A0A9D1L4N2_9BACT</name>
<evidence type="ECO:0000256" key="4">
    <source>
        <dbReference type="ARBA" id="ARBA00022705"/>
    </source>
</evidence>
<dbReference type="NCBIfam" id="TIGR02397">
    <property type="entry name" value="dnaX_nterm"/>
    <property type="match status" value="1"/>
</dbReference>
<dbReference type="EC" id="2.7.7.7" evidence="11"/>
<evidence type="ECO:0000256" key="11">
    <source>
        <dbReference type="RuleBase" id="RU364063"/>
    </source>
</evidence>
<dbReference type="Gene3D" id="1.10.8.60">
    <property type="match status" value="1"/>
</dbReference>
<dbReference type="GO" id="GO:0046872">
    <property type="term" value="F:metal ion binding"/>
    <property type="evidence" value="ECO:0007669"/>
    <property type="project" value="UniProtKB-KW"/>
</dbReference>
<dbReference type="InterPro" id="IPR001270">
    <property type="entry name" value="ClpA/B"/>
</dbReference>
<evidence type="ECO:0000256" key="10">
    <source>
        <dbReference type="ARBA" id="ARBA00049244"/>
    </source>
</evidence>
<feature type="domain" description="AAA+ ATPase" evidence="12">
    <location>
        <begin position="36"/>
        <end position="178"/>
    </location>
</feature>
<evidence type="ECO:0000256" key="6">
    <source>
        <dbReference type="ARBA" id="ARBA00022741"/>
    </source>
</evidence>
<dbReference type="InterPro" id="IPR003593">
    <property type="entry name" value="AAA+_ATPase"/>
</dbReference>
<comment type="caution">
    <text evidence="13">The sequence shown here is derived from an EMBL/GenBank/DDBJ whole genome shotgun (WGS) entry which is preliminary data.</text>
</comment>
<gene>
    <name evidence="11 13" type="primary">dnaX</name>
    <name evidence="13" type="ORF">IAD49_06170</name>
</gene>
<evidence type="ECO:0000256" key="2">
    <source>
        <dbReference type="ARBA" id="ARBA00022679"/>
    </source>
</evidence>
<organism evidence="13 14">
    <name type="scientific">Candidatus Fimihabitans intestinipullorum</name>
    <dbReference type="NCBI Taxonomy" id="2840820"/>
    <lineage>
        <taxon>Bacteria</taxon>
        <taxon>Bacillati</taxon>
        <taxon>Mycoplasmatota</taxon>
        <taxon>Mycoplasmatota incertae sedis</taxon>
        <taxon>Candidatus Fimihabitans</taxon>
    </lineage>
</organism>
<evidence type="ECO:0000256" key="7">
    <source>
        <dbReference type="ARBA" id="ARBA00022833"/>
    </source>
</evidence>
<dbReference type="Pfam" id="PF12169">
    <property type="entry name" value="DNA_pol3_gamma3"/>
    <property type="match status" value="1"/>
</dbReference>
<evidence type="ECO:0000313" key="14">
    <source>
        <dbReference type="Proteomes" id="UP000824087"/>
    </source>
</evidence>
<dbReference type="NCBIfam" id="NF004046">
    <property type="entry name" value="PRK05563.1"/>
    <property type="match status" value="1"/>
</dbReference>
<evidence type="ECO:0000256" key="8">
    <source>
        <dbReference type="ARBA" id="ARBA00022840"/>
    </source>
</evidence>
<protein>
    <recommendedName>
        <fullName evidence="11">DNA polymerase III subunit gamma/tau</fullName>
        <ecNumber evidence="11">2.7.7.7</ecNumber>
    </recommendedName>
</protein>
<accession>A0A9D1L4N2</accession>
<keyword evidence="2 11" id="KW-0808">Transferase</keyword>
<dbReference type="SUPFAM" id="SSF48019">
    <property type="entry name" value="post-AAA+ oligomerization domain-like"/>
    <property type="match status" value="1"/>
</dbReference>
<dbReference type="InterPro" id="IPR027417">
    <property type="entry name" value="P-loop_NTPase"/>
</dbReference>
<dbReference type="InterPro" id="IPR022754">
    <property type="entry name" value="DNA_pol_III_gamma-3"/>
</dbReference>
<dbReference type="SUPFAM" id="SSF52540">
    <property type="entry name" value="P-loop containing nucleoside triphosphate hydrolases"/>
    <property type="match status" value="1"/>
</dbReference>
<dbReference type="GO" id="GO:0006261">
    <property type="term" value="P:DNA-templated DNA replication"/>
    <property type="evidence" value="ECO:0007669"/>
    <property type="project" value="TreeGrafter"/>
</dbReference>
<dbReference type="CDD" id="cd18137">
    <property type="entry name" value="HLD_clamp_pol_III_gamma_tau"/>
    <property type="match status" value="1"/>
</dbReference>
<evidence type="ECO:0000313" key="13">
    <source>
        <dbReference type="EMBL" id="HIU23153.1"/>
    </source>
</evidence>
<dbReference type="Pfam" id="PF13177">
    <property type="entry name" value="DNA_pol3_delta2"/>
    <property type="match status" value="1"/>
</dbReference>